<evidence type="ECO:0000256" key="1">
    <source>
        <dbReference type="ARBA" id="ARBA00022490"/>
    </source>
</evidence>
<evidence type="ECO:0000313" key="6">
    <source>
        <dbReference type="Proteomes" id="UP000176187"/>
    </source>
</evidence>
<evidence type="ECO:0000256" key="3">
    <source>
        <dbReference type="ARBA" id="ARBA00022829"/>
    </source>
</evidence>
<dbReference type="STRING" id="1801774.A3A05_01595"/>
<keyword evidence="4" id="KW-0131">Cell cycle</keyword>
<evidence type="ECO:0000256" key="2">
    <source>
        <dbReference type="ARBA" id="ARBA00022618"/>
    </source>
</evidence>
<dbReference type="GO" id="GO:0051304">
    <property type="term" value="P:chromosome separation"/>
    <property type="evidence" value="ECO:0007669"/>
    <property type="project" value="InterPro"/>
</dbReference>
<dbReference type="InterPro" id="IPR036390">
    <property type="entry name" value="WH_DNA-bd_sf"/>
</dbReference>
<dbReference type="AlphaFoldDB" id="A0A1F6WW45"/>
<dbReference type="Proteomes" id="UP000176187">
    <property type="component" value="Unassembled WGS sequence"/>
</dbReference>
<evidence type="ECO:0008006" key="7">
    <source>
        <dbReference type="Google" id="ProtNLM"/>
    </source>
</evidence>
<evidence type="ECO:0000256" key="4">
    <source>
        <dbReference type="ARBA" id="ARBA00023306"/>
    </source>
</evidence>
<keyword evidence="2" id="KW-0132">Cell division</keyword>
<dbReference type="SUPFAM" id="SSF46785">
    <property type="entry name" value="Winged helix' DNA-binding domain"/>
    <property type="match status" value="2"/>
</dbReference>
<protein>
    <recommendedName>
        <fullName evidence="7">SMC-Scp complex subunit ScpB</fullName>
    </recommendedName>
</protein>
<gene>
    <name evidence="5" type="ORF">A3A05_01595</name>
</gene>
<evidence type="ECO:0000313" key="5">
    <source>
        <dbReference type="EMBL" id="OGI86088.1"/>
    </source>
</evidence>
<proteinExistence type="predicted"/>
<keyword evidence="1" id="KW-0963">Cytoplasm</keyword>
<dbReference type="Pfam" id="PF04079">
    <property type="entry name" value="SMC_ScpB"/>
    <property type="match status" value="1"/>
</dbReference>
<dbReference type="Gene3D" id="1.10.10.10">
    <property type="entry name" value="Winged helix-like DNA-binding domain superfamily/Winged helix DNA-binding domain"/>
    <property type="match status" value="2"/>
</dbReference>
<reference evidence="5 6" key="1">
    <citation type="journal article" date="2016" name="Nat. Commun.">
        <title>Thousands of microbial genomes shed light on interconnected biogeochemical processes in an aquifer system.</title>
        <authorList>
            <person name="Anantharaman K."/>
            <person name="Brown C.T."/>
            <person name="Hug L.A."/>
            <person name="Sharon I."/>
            <person name="Castelle C.J."/>
            <person name="Probst A.J."/>
            <person name="Thomas B.C."/>
            <person name="Singh A."/>
            <person name="Wilkins M.J."/>
            <person name="Karaoz U."/>
            <person name="Brodie E.L."/>
            <person name="Williams K.H."/>
            <person name="Hubbard S.S."/>
            <person name="Banfield J.F."/>
        </authorList>
    </citation>
    <scope>NUCLEOTIDE SEQUENCE [LARGE SCALE GENOMIC DNA]</scope>
</reference>
<dbReference type="InterPro" id="IPR005234">
    <property type="entry name" value="ScpB_csome_segregation"/>
</dbReference>
<dbReference type="GO" id="GO:0051301">
    <property type="term" value="P:cell division"/>
    <property type="evidence" value="ECO:0007669"/>
    <property type="project" value="UniProtKB-KW"/>
</dbReference>
<dbReference type="PANTHER" id="PTHR34298:SF2">
    <property type="entry name" value="SEGREGATION AND CONDENSATION PROTEIN B"/>
    <property type="match status" value="1"/>
</dbReference>
<dbReference type="InterPro" id="IPR036388">
    <property type="entry name" value="WH-like_DNA-bd_sf"/>
</dbReference>
<organism evidence="5 6">
    <name type="scientific">Candidatus Nomurabacteria bacterium RIFCSPLOWO2_01_FULL_41_12</name>
    <dbReference type="NCBI Taxonomy" id="1801774"/>
    <lineage>
        <taxon>Bacteria</taxon>
        <taxon>Candidatus Nomuraibacteriota</taxon>
    </lineage>
</organism>
<keyword evidence="3" id="KW-0159">Chromosome partition</keyword>
<dbReference type="EMBL" id="MFUY01000015">
    <property type="protein sequence ID" value="OGI86088.1"/>
    <property type="molecule type" value="Genomic_DNA"/>
</dbReference>
<name>A0A1F6WW45_9BACT</name>
<comment type="caution">
    <text evidence="5">The sequence shown here is derived from an EMBL/GenBank/DDBJ whole genome shotgun (WGS) entry which is preliminary data.</text>
</comment>
<sequence length="194" mass="21644">MNNLESKIEAILFFKGEPISLKKISEILSSSAKASDGQGKFGQVEIDEAIKKLKNNLQGRGIVMLENDGEITLGTAPEHSSLIEHLQKEELNKELSKASLETLSIVLYKNGVSRAEIDYIRGVNSSFTLRALSVRGLVERTVDTKDNRRYIYKPSFELLSFMGVKNAEELPDYGEVNNSISIAAKNLEEESQEY</sequence>
<dbReference type="PANTHER" id="PTHR34298">
    <property type="entry name" value="SEGREGATION AND CONDENSATION PROTEIN B"/>
    <property type="match status" value="1"/>
</dbReference>
<accession>A0A1F6WW45</accession>